<dbReference type="CDD" id="cd18804">
    <property type="entry name" value="SF2_C_priA"/>
    <property type="match status" value="1"/>
</dbReference>
<dbReference type="SMART" id="SM00490">
    <property type="entry name" value="HELICc"/>
    <property type="match status" value="1"/>
</dbReference>
<dbReference type="InterPro" id="IPR040498">
    <property type="entry name" value="PriA_CRR"/>
</dbReference>
<dbReference type="FunFam" id="3.40.50.300:FF:000489">
    <property type="entry name" value="Primosome assembly protein PriA"/>
    <property type="match status" value="1"/>
</dbReference>
<dbReference type="Proteomes" id="UP000824232">
    <property type="component" value="Unassembled WGS sequence"/>
</dbReference>
<feature type="binding site" evidence="12">
    <location>
        <position position="437"/>
    </location>
    <ligand>
        <name>Zn(2+)</name>
        <dbReference type="ChEBI" id="CHEBI:29105"/>
        <label>2</label>
    </ligand>
</feature>
<comment type="cofactor">
    <cofactor evidence="12">
        <name>Zn(2+)</name>
        <dbReference type="ChEBI" id="CHEBI:29105"/>
    </cofactor>
    <text evidence="12">Binds 2 zinc ions per subunit.</text>
</comment>
<feature type="binding site" evidence="12">
    <location>
        <position position="471"/>
    </location>
    <ligand>
        <name>Zn(2+)</name>
        <dbReference type="ChEBI" id="CHEBI:29105"/>
        <label>1</label>
    </ligand>
</feature>
<dbReference type="SMART" id="SM00487">
    <property type="entry name" value="DEXDc"/>
    <property type="match status" value="1"/>
</dbReference>
<dbReference type="PANTHER" id="PTHR30580:SF0">
    <property type="entry name" value="PRIMOSOMAL PROTEIN N"/>
    <property type="match status" value="1"/>
</dbReference>
<evidence type="ECO:0000256" key="11">
    <source>
        <dbReference type="ARBA" id="ARBA00048988"/>
    </source>
</evidence>
<feature type="domain" description="Helicase ATP-binding" evidence="13">
    <location>
        <begin position="201"/>
        <end position="367"/>
    </location>
</feature>
<dbReference type="GO" id="GO:0005524">
    <property type="term" value="F:ATP binding"/>
    <property type="evidence" value="ECO:0007669"/>
    <property type="project" value="UniProtKB-UniRule"/>
</dbReference>
<feature type="domain" description="Helicase C-terminal" evidence="14">
    <location>
        <begin position="460"/>
        <end position="620"/>
    </location>
</feature>
<dbReference type="InterPro" id="IPR027417">
    <property type="entry name" value="P-loop_NTPase"/>
</dbReference>
<evidence type="ECO:0000313" key="15">
    <source>
        <dbReference type="EMBL" id="HIR59320.1"/>
    </source>
</evidence>
<dbReference type="GO" id="GO:0043138">
    <property type="term" value="F:3'-5' DNA helicase activity"/>
    <property type="evidence" value="ECO:0007669"/>
    <property type="project" value="UniProtKB-EC"/>
</dbReference>
<evidence type="ECO:0000256" key="12">
    <source>
        <dbReference type="HAMAP-Rule" id="MF_00983"/>
    </source>
</evidence>
<dbReference type="EC" id="5.6.2.4" evidence="12"/>
<feature type="binding site" evidence="12">
    <location>
        <position position="468"/>
    </location>
    <ligand>
        <name>Zn(2+)</name>
        <dbReference type="ChEBI" id="CHEBI:29105"/>
        <label>1</label>
    </ligand>
</feature>
<evidence type="ECO:0000256" key="8">
    <source>
        <dbReference type="ARBA" id="ARBA00022840"/>
    </source>
</evidence>
<evidence type="ECO:0000256" key="5">
    <source>
        <dbReference type="ARBA" id="ARBA00022801"/>
    </source>
</evidence>
<dbReference type="InterPro" id="IPR011545">
    <property type="entry name" value="DEAD/DEAH_box_helicase_dom"/>
</dbReference>
<dbReference type="EMBL" id="DVHC01000049">
    <property type="protein sequence ID" value="HIR59320.1"/>
    <property type="molecule type" value="Genomic_DNA"/>
</dbReference>
<keyword evidence="6 12" id="KW-0347">Helicase</keyword>
<dbReference type="FunFam" id="3.40.1440.60:FF:000001">
    <property type="entry name" value="Primosomal protein N"/>
    <property type="match status" value="1"/>
</dbReference>
<dbReference type="InterPro" id="IPR001650">
    <property type="entry name" value="Helicase_C-like"/>
</dbReference>
<dbReference type="PROSITE" id="PS51194">
    <property type="entry name" value="HELICASE_CTER"/>
    <property type="match status" value="1"/>
</dbReference>
<dbReference type="Pfam" id="PF18074">
    <property type="entry name" value="PriA_C"/>
    <property type="match status" value="1"/>
</dbReference>
<keyword evidence="8 12" id="KW-0067">ATP-binding</keyword>
<dbReference type="Pfam" id="PF17764">
    <property type="entry name" value="PriA_3primeBD"/>
    <property type="match status" value="1"/>
</dbReference>
<feature type="binding site" evidence="12">
    <location>
        <position position="428"/>
    </location>
    <ligand>
        <name>Zn(2+)</name>
        <dbReference type="ChEBI" id="CHEBI:29105"/>
        <label>1</label>
    </ligand>
</feature>
<name>A0A9D1J3H6_9FIRM</name>
<reference evidence="15" key="1">
    <citation type="submission" date="2020-10" db="EMBL/GenBank/DDBJ databases">
        <authorList>
            <person name="Gilroy R."/>
        </authorList>
    </citation>
    <scope>NUCLEOTIDE SEQUENCE</scope>
    <source>
        <strain evidence="15">CHK184-20233</strain>
    </source>
</reference>
<keyword evidence="10 12" id="KW-0413">Isomerase</keyword>
<dbReference type="GO" id="GO:0008270">
    <property type="term" value="F:zinc ion binding"/>
    <property type="evidence" value="ECO:0007669"/>
    <property type="project" value="UniProtKB-UniRule"/>
</dbReference>
<evidence type="ECO:0000256" key="1">
    <source>
        <dbReference type="ARBA" id="ARBA00022515"/>
    </source>
</evidence>
<feature type="binding site" evidence="12">
    <location>
        <position position="440"/>
    </location>
    <ligand>
        <name>Zn(2+)</name>
        <dbReference type="ChEBI" id="CHEBI:29105"/>
        <label>2</label>
    </ligand>
</feature>
<keyword evidence="7 12" id="KW-0862">Zinc</keyword>
<dbReference type="GO" id="GO:1990077">
    <property type="term" value="C:primosome complex"/>
    <property type="evidence" value="ECO:0007669"/>
    <property type="project" value="UniProtKB-UniRule"/>
</dbReference>
<evidence type="ECO:0000256" key="6">
    <source>
        <dbReference type="ARBA" id="ARBA00022806"/>
    </source>
</evidence>
<comment type="catalytic activity">
    <reaction evidence="11 12">
        <text>ATP + H2O = ADP + phosphate + H(+)</text>
        <dbReference type="Rhea" id="RHEA:13065"/>
        <dbReference type="ChEBI" id="CHEBI:15377"/>
        <dbReference type="ChEBI" id="CHEBI:15378"/>
        <dbReference type="ChEBI" id="CHEBI:30616"/>
        <dbReference type="ChEBI" id="CHEBI:43474"/>
        <dbReference type="ChEBI" id="CHEBI:456216"/>
        <dbReference type="EC" id="5.6.2.4"/>
    </reaction>
</comment>
<reference evidence="15" key="2">
    <citation type="journal article" date="2021" name="PeerJ">
        <title>Extensive microbial diversity within the chicken gut microbiome revealed by metagenomics and culture.</title>
        <authorList>
            <person name="Gilroy R."/>
            <person name="Ravi A."/>
            <person name="Getino M."/>
            <person name="Pursley I."/>
            <person name="Horton D.L."/>
            <person name="Alikhan N.F."/>
            <person name="Baker D."/>
            <person name="Gharbi K."/>
            <person name="Hall N."/>
            <person name="Watson M."/>
            <person name="Adriaenssens E.M."/>
            <person name="Foster-Nyarko E."/>
            <person name="Jarju S."/>
            <person name="Secka A."/>
            <person name="Antonio M."/>
            <person name="Oren A."/>
            <person name="Chaudhuri R.R."/>
            <person name="La Ragione R."/>
            <person name="Hildebrand F."/>
            <person name="Pallen M.J."/>
        </authorList>
    </citation>
    <scope>NUCLEOTIDE SEQUENCE</scope>
    <source>
        <strain evidence="15">CHK184-20233</strain>
    </source>
</reference>
<keyword evidence="2 12" id="KW-0235">DNA replication</keyword>
<evidence type="ECO:0000256" key="9">
    <source>
        <dbReference type="ARBA" id="ARBA00023125"/>
    </source>
</evidence>
<proteinExistence type="inferred from homology"/>
<evidence type="ECO:0000256" key="4">
    <source>
        <dbReference type="ARBA" id="ARBA00022741"/>
    </source>
</evidence>
<dbReference type="InterPro" id="IPR041236">
    <property type="entry name" value="PriA_C"/>
</dbReference>
<dbReference type="Pfam" id="PF18319">
    <property type="entry name" value="Zn_ribbon_PriA"/>
    <property type="match status" value="1"/>
</dbReference>
<dbReference type="InterPro" id="IPR042115">
    <property type="entry name" value="PriA_3primeBD_sf"/>
</dbReference>
<evidence type="ECO:0000313" key="16">
    <source>
        <dbReference type="Proteomes" id="UP000824232"/>
    </source>
</evidence>
<dbReference type="PROSITE" id="PS51192">
    <property type="entry name" value="HELICASE_ATP_BIND_1"/>
    <property type="match status" value="1"/>
</dbReference>
<evidence type="ECO:0000256" key="7">
    <source>
        <dbReference type="ARBA" id="ARBA00022833"/>
    </source>
</evidence>
<feature type="binding site" evidence="12">
    <location>
        <position position="431"/>
    </location>
    <ligand>
        <name>Zn(2+)</name>
        <dbReference type="ChEBI" id="CHEBI:29105"/>
        <label>1</label>
    </ligand>
</feature>
<dbReference type="NCBIfam" id="TIGR00595">
    <property type="entry name" value="priA"/>
    <property type="match status" value="1"/>
</dbReference>
<keyword evidence="1 12" id="KW-0639">Primosome</keyword>
<feature type="binding site" evidence="12">
    <location>
        <position position="458"/>
    </location>
    <ligand>
        <name>Zn(2+)</name>
        <dbReference type="ChEBI" id="CHEBI:29105"/>
        <label>2</label>
    </ligand>
</feature>
<evidence type="ECO:0000256" key="2">
    <source>
        <dbReference type="ARBA" id="ARBA00022705"/>
    </source>
</evidence>
<dbReference type="Gene3D" id="3.40.1440.60">
    <property type="entry name" value="PriA, 3(prime) DNA-binding domain"/>
    <property type="match status" value="1"/>
</dbReference>
<dbReference type="GO" id="GO:0006310">
    <property type="term" value="P:DNA recombination"/>
    <property type="evidence" value="ECO:0007669"/>
    <property type="project" value="InterPro"/>
</dbReference>
<keyword evidence="5 12" id="KW-0378">Hydrolase</keyword>
<dbReference type="SUPFAM" id="SSF52540">
    <property type="entry name" value="P-loop containing nucleoside triphosphate hydrolases"/>
    <property type="match status" value="1"/>
</dbReference>
<feature type="binding site" evidence="12">
    <location>
        <position position="455"/>
    </location>
    <ligand>
        <name>Zn(2+)</name>
        <dbReference type="ChEBI" id="CHEBI:29105"/>
        <label>2</label>
    </ligand>
</feature>
<keyword evidence="9 12" id="KW-0238">DNA-binding</keyword>
<comment type="function">
    <text evidence="12">Initiates the restart of stalled replication forks, which reloads the replicative helicase on sites other than the origin of replication. Recognizes and binds to abandoned replication forks and remodels them to uncover a helicase loading site. Promotes assembly of the primosome at these replication forks.</text>
</comment>
<evidence type="ECO:0000259" key="14">
    <source>
        <dbReference type="PROSITE" id="PS51194"/>
    </source>
</evidence>
<dbReference type="InterPro" id="IPR005259">
    <property type="entry name" value="PriA"/>
</dbReference>
<dbReference type="PANTHER" id="PTHR30580">
    <property type="entry name" value="PRIMOSOMAL PROTEIN N"/>
    <property type="match status" value="1"/>
</dbReference>
<dbReference type="CDD" id="cd17929">
    <property type="entry name" value="DEXHc_priA"/>
    <property type="match status" value="1"/>
</dbReference>
<dbReference type="Gene3D" id="3.40.50.300">
    <property type="entry name" value="P-loop containing nucleotide triphosphate hydrolases"/>
    <property type="match status" value="2"/>
</dbReference>
<accession>A0A9D1J3H6</accession>
<comment type="caution">
    <text evidence="15">The sequence shown here is derived from an EMBL/GenBank/DDBJ whole genome shotgun (WGS) entry which is preliminary data.</text>
</comment>
<dbReference type="GO" id="GO:0006269">
    <property type="term" value="P:DNA replication, synthesis of primer"/>
    <property type="evidence" value="ECO:0007669"/>
    <property type="project" value="UniProtKB-KW"/>
</dbReference>
<protein>
    <recommendedName>
        <fullName evidence="12">Replication restart protein PriA</fullName>
    </recommendedName>
    <alternativeName>
        <fullName evidence="12">ATP-dependent DNA helicase PriA</fullName>
        <ecNumber evidence="12">5.6.2.4</ecNumber>
    </alternativeName>
    <alternativeName>
        <fullName evidence="12">DNA 3'-5' helicase PriA</fullName>
    </alternativeName>
</protein>
<comment type="similarity">
    <text evidence="12">Belongs to the helicase family. PriA subfamily.</text>
</comment>
<dbReference type="Pfam" id="PF00270">
    <property type="entry name" value="DEAD"/>
    <property type="match status" value="1"/>
</dbReference>
<keyword evidence="3 12" id="KW-0479">Metal-binding</keyword>
<organism evidence="15 16">
    <name type="scientific">Candidatus Onthousia excrementipullorum</name>
    <dbReference type="NCBI Taxonomy" id="2840884"/>
    <lineage>
        <taxon>Bacteria</taxon>
        <taxon>Bacillati</taxon>
        <taxon>Bacillota</taxon>
        <taxon>Bacilli</taxon>
        <taxon>Candidatus Onthousia</taxon>
    </lineage>
</organism>
<dbReference type="InterPro" id="IPR014001">
    <property type="entry name" value="Helicase_ATP-bd"/>
</dbReference>
<dbReference type="Pfam" id="PF00271">
    <property type="entry name" value="Helicase_C"/>
    <property type="match status" value="1"/>
</dbReference>
<evidence type="ECO:0000256" key="10">
    <source>
        <dbReference type="ARBA" id="ARBA00023235"/>
    </source>
</evidence>
<dbReference type="GO" id="GO:0006270">
    <property type="term" value="P:DNA replication initiation"/>
    <property type="evidence" value="ECO:0007669"/>
    <property type="project" value="TreeGrafter"/>
</dbReference>
<gene>
    <name evidence="12 15" type="primary">priA</name>
    <name evidence="15" type="ORF">IAB38_04645</name>
</gene>
<sequence length="718" mass="81671">MVVGVLVEITSKSVDRIFDYSVPKSLEPLIEVGKRVKVPFGNRTLVGFILEKDKKSDVDNLKEIEEVLDEEVILTEELLELGKFLKETTLASLISCYQVMLPKGFKASIKGKVNKKYQKVYYLNAYDKKLTDKQQEVVEKFNGKEKLSREELKDVSISILNTLVKNNILRVEEEEVYRLDYEKSERKVRKLTSLQEEAVNNILNTKNTVSLLYGVTGSGKTEVYMELIDKYLKKGLKSIVLVPEISLTPQLIKRFEERFGSNIALLHSALSDGEKYDEYRRIVKGEVDIVIGARSAVFAPLKNLGLIIIDECHSDSYKQDNNPRYNAKDVAIKRAKDLGSKVVLGSATPMLEEYARGLKNVFNLVTLEKRVNGKELPKVELIDMNKEVGKAKGHFSLPLIDEINKTIERGEQVILLLNRRGYSSFVTCSNCGESVKCPNCDITLTYHKSSNILRCHYCGYATKYEVTCPKCHEKSLKDLGVGTEKVEEEIKSIFPKARVLRMDVDTTSRKGAHKKIVDAFARGEADILLGTQMVAKGLDFPNVTLVGVINADTSLMLPDFRSSEKTFDLLSQVAGRAGRSDKSGKVIFQTFNEDNYAIKCAKENDYKAFYKEEMKVRKLMKYPPYYYLVSLNISSKDSKQALIEAKKCEKVCHKYLDKTVILGPSPASIFKKQNIYYYQLILKYQYQDNIHEVLEKLVEYYATINKVNLDVDFNPIHL</sequence>
<evidence type="ECO:0000259" key="13">
    <source>
        <dbReference type="PROSITE" id="PS51192"/>
    </source>
</evidence>
<evidence type="ECO:0000256" key="3">
    <source>
        <dbReference type="ARBA" id="ARBA00022723"/>
    </source>
</evidence>
<dbReference type="GO" id="GO:0016787">
    <property type="term" value="F:hydrolase activity"/>
    <property type="evidence" value="ECO:0007669"/>
    <property type="project" value="UniProtKB-KW"/>
</dbReference>
<dbReference type="GO" id="GO:0006302">
    <property type="term" value="P:double-strand break repair"/>
    <property type="evidence" value="ECO:0007669"/>
    <property type="project" value="InterPro"/>
</dbReference>
<dbReference type="InterPro" id="IPR041222">
    <property type="entry name" value="PriA_3primeBD"/>
</dbReference>
<comment type="subunit">
    <text evidence="12">Component of the replication restart primosome.</text>
</comment>
<dbReference type="GO" id="GO:0003677">
    <property type="term" value="F:DNA binding"/>
    <property type="evidence" value="ECO:0007669"/>
    <property type="project" value="UniProtKB-UniRule"/>
</dbReference>
<comment type="catalytic activity">
    <reaction evidence="12">
        <text>Couples ATP hydrolysis with the unwinding of duplex DNA by translocating in the 3'-5' direction.</text>
        <dbReference type="EC" id="5.6.2.4"/>
    </reaction>
</comment>
<keyword evidence="4 12" id="KW-0547">Nucleotide-binding</keyword>
<dbReference type="AlphaFoldDB" id="A0A9D1J3H6"/>
<dbReference type="HAMAP" id="MF_00983">
    <property type="entry name" value="PriA"/>
    <property type="match status" value="1"/>
</dbReference>